<reference evidence="10 11" key="1">
    <citation type="journal article" date="2015" name="Genome Announc.">
        <title>Expanding the biotechnology potential of lactobacilli through comparative genomics of 213 strains and associated genera.</title>
        <authorList>
            <person name="Sun Z."/>
            <person name="Harris H.M."/>
            <person name="McCann A."/>
            <person name="Guo C."/>
            <person name="Argimon S."/>
            <person name="Zhang W."/>
            <person name="Yang X."/>
            <person name="Jeffery I.B."/>
            <person name="Cooney J.C."/>
            <person name="Kagawa T.F."/>
            <person name="Liu W."/>
            <person name="Song Y."/>
            <person name="Salvetti E."/>
            <person name="Wrobel A."/>
            <person name="Rasinkangas P."/>
            <person name="Parkhill J."/>
            <person name="Rea M.C."/>
            <person name="O'Sullivan O."/>
            <person name="Ritari J."/>
            <person name="Douillard F.P."/>
            <person name="Paul Ross R."/>
            <person name="Yang R."/>
            <person name="Briner A.E."/>
            <person name="Felis G.E."/>
            <person name="de Vos W.M."/>
            <person name="Barrangou R."/>
            <person name="Klaenhammer T.R."/>
            <person name="Caufield P.W."/>
            <person name="Cui Y."/>
            <person name="Zhang H."/>
            <person name="O'Toole P.W."/>
        </authorList>
    </citation>
    <scope>NUCLEOTIDE SEQUENCE [LARGE SCALE GENOMIC DNA]</scope>
    <source>
        <strain evidence="10 11">DSM 13238</strain>
    </source>
</reference>
<dbReference type="EMBL" id="AZES01000047">
    <property type="protein sequence ID" value="KRL31406.1"/>
    <property type="molecule type" value="Genomic_DNA"/>
</dbReference>
<accession>A0A0R1PGN8</accession>
<dbReference type="PROSITE" id="PS50862">
    <property type="entry name" value="AA_TRNA_LIGASE_II"/>
    <property type="match status" value="1"/>
</dbReference>
<keyword evidence="4 7" id="KW-0547">Nucleotide-binding</keyword>
<dbReference type="PANTHER" id="PTHR30073:SF5">
    <property type="entry name" value="ASPARTATE--AMMONIA LIGASE"/>
    <property type="match status" value="1"/>
</dbReference>
<dbReference type="SUPFAM" id="SSF55681">
    <property type="entry name" value="Class II aaRS and biotin synthetases"/>
    <property type="match status" value="1"/>
</dbReference>
<dbReference type="AlphaFoldDB" id="A0A0R1PGN8"/>
<dbReference type="PANTHER" id="PTHR30073">
    <property type="entry name" value="ASPARTATE--AMMONIA LIGASE"/>
    <property type="match status" value="1"/>
</dbReference>
<keyword evidence="1 7" id="KW-0963">Cytoplasm</keyword>
<evidence type="ECO:0000313" key="10">
    <source>
        <dbReference type="EMBL" id="KRL31406.1"/>
    </source>
</evidence>
<dbReference type="InterPro" id="IPR006195">
    <property type="entry name" value="aa-tRNA-synth_II"/>
</dbReference>
<keyword evidence="5 7" id="KW-0067">ATP-binding</keyword>
<gene>
    <name evidence="7" type="primary">asnA</name>
    <name evidence="10" type="ORF">FD33_GL002031</name>
</gene>
<dbReference type="Pfam" id="PF03590">
    <property type="entry name" value="AsnA"/>
    <property type="match status" value="1"/>
</dbReference>
<proteinExistence type="inferred from homology"/>
<dbReference type="HAMAP" id="MF_00555">
    <property type="entry name" value="AsnA"/>
    <property type="match status" value="1"/>
</dbReference>
<name>A0A0R1PGN8_9LACO</name>
<sequence length="354" mass="41084">MKDFFILHKWNYQSIGGLKMDLIIPKDYDPKLSVKETQKAIQYIRETFQDEFGKELNLSRLSAPMMVEKGTGLNDNLNGVESPVSFTMKGIPGETIEIVHSLAKWKRLALKRYHFDMHEGIYTNMNAIRKDEDLDNIHSIYVDQWDWEKIIAKDERTTETLESTVKQIFKVIKHMEHEVWYKFPKAVHHLPDEIHFVTTQELEDRWPDKTPKEREDAICKELGCVFLMQIGGPMKSGKRHDGRAPDYDDWKLNGDILFWYEPLQHALEISSMGIRVSEESMKEQLKMAHAEDRAKLPFHQALLKGELPYTIGGGIGQSRLCMLLLGKAHVGEVQAAVWPEDLRKKCDENNIHLL</sequence>
<dbReference type="UniPathway" id="UPA00134">
    <property type="reaction ID" value="UER00194"/>
</dbReference>
<dbReference type="CDD" id="cd00645">
    <property type="entry name" value="AsnA"/>
    <property type="match status" value="1"/>
</dbReference>
<dbReference type="Proteomes" id="UP000051908">
    <property type="component" value="Unassembled WGS sequence"/>
</dbReference>
<dbReference type="GO" id="GO:0070981">
    <property type="term" value="P:L-asparagine biosynthetic process"/>
    <property type="evidence" value="ECO:0007669"/>
    <property type="project" value="UniProtKB-UniRule"/>
</dbReference>
<dbReference type="GO" id="GO:0005829">
    <property type="term" value="C:cytosol"/>
    <property type="evidence" value="ECO:0007669"/>
    <property type="project" value="TreeGrafter"/>
</dbReference>
<comment type="catalytic activity">
    <reaction evidence="7">
        <text>L-aspartate + NH4(+) + ATP = L-asparagine + AMP + diphosphate + H(+)</text>
        <dbReference type="Rhea" id="RHEA:11372"/>
        <dbReference type="ChEBI" id="CHEBI:15378"/>
        <dbReference type="ChEBI" id="CHEBI:28938"/>
        <dbReference type="ChEBI" id="CHEBI:29991"/>
        <dbReference type="ChEBI" id="CHEBI:30616"/>
        <dbReference type="ChEBI" id="CHEBI:33019"/>
        <dbReference type="ChEBI" id="CHEBI:58048"/>
        <dbReference type="ChEBI" id="CHEBI:456215"/>
        <dbReference type="EC" id="6.3.1.1"/>
    </reaction>
</comment>
<dbReference type="GO" id="GO:0004071">
    <property type="term" value="F:aspartate-ammonia ligase activity"/>
    <property type="evidence" value="ECO:0007669"/>
    <property type="project" value="UniProtKB-UniRule"/>
</dbReference>
<dbReference type="GO" id="GO:0140096">
    <property type="term" value="F:catalytic activity, acting on a protein"/>
    <property type="evidence" value="ECO:0007669"/>
    <property type="project" value="UniProtKB-ARBA"/>
</dbReference>
<comment type="pathway">
    <text evidence="7">Amino-acid biosynthesis; L-asparagine biosynthesis; L-asparagine from L-aspartate (ammonia route): step 1/1.</text>
</comment>
<dbReference type="NCBIfam" id="TIGR00669">
    <property type="entry name" value="asnA"/>
    <property type="match status" value="1"/>
</dbReference>
<protein>
    <recommendedName>
        <fullName evidence="7 8">Aspartate--ammonia ligase</fullName>
        <ecNumber evidence="7 8">6.3.1.1</ecNumber>
    </recommendedName>
    <alternativeName>
        <fullName evidence="7">Asparagine synthetase A</fullName>
    </alternativeName>
</protein>
<dbReference type="InterPro" id="IPR004618">
    <property type="entry name" value="AsnA"/>
</dbReference>
<organism evidence="10 11">
    <name type="scientific">Companilactobacillus paralimentarius DSM 13238 = JCM 10415</name>
    <dbReference type="NCBI Taxonomy" id="1122151"/>
    <lineage>
        <taxon>Bacteria</taxon>
        <taxon>Bacillati</taxon>
        <taxon>Bacillota</taxon>
        <taxon>Bacilli</taxon>
        <taxon>Lactobacillales</taxon>
        <taxon>Lactobacillaceae</taxon>
        <taxon>Companilactobacillus</taxon>
    </lineage>
</organism>
<dbReference type="InterPro" id="IPR045864">
    <property type="entry name" value="aa-tRNA-synth_II/BPL/LPL"/>
</dbReference>
<keyword evidence="6 7" id="KW-0061">Asparagine biosynthesis</keyword>
<evidence type="ECO:0000256" key="8">
    <source>
        <dbReference type="NCBIfam" id="TIGR00669"/>
    </source>
</evidence>
<evidence type="ECO:0000256" key="4">
    <source>
        <dbReference type="ARBA" id="ARBA00022741"/>
    </source>
</evidence>
<comment type="subcellular location">
    <subcellularLocation>
        <location evidence="7">Cytoplasm</location>
    </subcellularLocation>
</comment>
<comment type="caution">
    <text evidence="10">The sequence shown here is derived from an EMBL/GenBank/DDBJ whole genome shotgun (WGS) entry which is preliminary data.</text>
</comment>
<keyword evidence="3 7" id="KW-0028">Amino-acid biosynthesis</keyword>
<dbReference type="Gene3D" id="3.30.930.10">
    <property type="entry name" value="Bira Bifunctional Protein, Domain 2"/>
    <property type="match status" value="1"/>
</dbReference>
<dbReference type="EC" id="6.3.1.1" evidence="7 8"/>
<evidence type="ECO:0000256" key="5">
    <source>
        <dbReference type="ARBA" id="ARBA00022840"/>
    </source>
</evidence>
<dbReference type="GO" id="GO:0016740">
    <property type="term" value="F:transferase activity"/>
    <property type="evidence" value="ECO:0007669"/>
    <property type="project" value="UniProtKB-ARBA"/>
</dbReference>
<evidence type="ECO:0000256" key="7">
    <source>
        <dbReference type="HAMAP-Rule" id="MF_00555"/>
    </source>
</evidence>
<dbReference type="PIRSF" id="PIRSF001555">
    <property type="entry name" value="Asp_ammon_ligase"/>
    <property type="match status" value="1"/>
</dbReference>
<dbReference type="GO" id="GO:0005524">
    <property type="term" value="F:ATP binding"/>
    <property type="evidence" value="ECO:0007669"/>
    <property type="project" value="UniProtKB-UniRule"/>
</dbReference>
<evidence type="ECO:0000313" key="11">
    <source>
        <dbReference type="Proteomes" id="UP000051908"/>
    </source>
</evidence>
<comment type="similarity">
    <text evidence="7">Belongs to the class-II aminoacyl-tRNA synthetase family. AsnA subfamily.</text>
</comment>
<keyword evidence="2 7" id="KW-0436">Ligase</keyword>
<evidence type="ECO:0000256" key="3">
    <source>
        <dbReference type="ARBA" id="ARBA00022605"/>
    </source>
</evidence>
<feature type="domain" description="Aminoacyl-transfer RNA synthetases class-II family profile" evidence="9">
    <location>
        <begin position="42"/>
        <end position="339"/>
    </location>
</feature>
<keyword evidence="11" id="KW-1185">Reference proteome</keyword>
<dbReference type="PATRIC" id="fig|1122151.5.peg.2099"/>
<evidence type="ECO:0000256" key="1">
    <source>
        <dbReference type="ARBA" id="ARBA00022490"/>
    </source>
</evidence>
<evidence type="ECO:0000259" key="9">
    <source>
        <dbReference type="PROSITE" id="PS50862"/>
    </source>
</evidence>
<evidence type="ECO:0000256" key="6">
    <source>
        <dbReference type="ARBA" id="ARBA00022888"/>
    </source>
</evidence>
<evidence type="ECO:0000256" key="2">
    <source>
        <dbReference type="ARBA" id="ARBA00022598"/>
    </source>
</evidence>